<dbReference type="Proteomes" id="UP001241377">
    <property type="component" value="Unassembled WGS sequence"/>
</dbReference>
<protein>
    <submittedName>
        <fullName evidence="1">Uncharacterized protein</fullName>
    </submittedName>
</protein>
<dbReference type="EMBL" id="JASBWR010000099">
    <property type="protein sequence ID" value="KAJ9095767.1"/>
    <property type="molecule type" value="Genomic_DNA"/>
</dbReference>
<accession>A0ACC2V904</accession>
<evidence type="ECO:0000313" key="1">
    <source>
        <dbReference type="EMBL" id="KAJ9095767.1"/>
    </source>
</evidence>
<sequence>MFARSSRTNSLLRPLSHPATLASQRQGLLKLVGLPVAARGLATAAEPYDVVVIGGGPGGYVAAIKAAQLGFKTACIEKRGALGGTCLNVGCIPSKAMLNNSHIYHQTLHDTARRGIDVGDVKLNLPNMLKAKEQSVNALTSGIESYLFKKNKVDYIKGTAKFASSTQLNVALNEGGETQIEGKNIIIATGSEVTPFPGIEIDEKQIVSSTGALELQEVPKKMVVIGGGVIGLELGSVWSRLGAEVTVVEFMGSVGAGMDAEIAKNFQRILTKQDLKFKVNTKVIGAEKKDGKVLLNVEAAKGGKPETLEADVVLVSIGRRPVTKNLGLEEIGVELDKRGRVVIDDQFNTSVKGIKCIGDATFGPMLAHKAEEEAIAAVEILKTGHGHVNYDAIPSVVYTHPEVAWVGKNEQELKEAGVAYKVGKFPFSANSRAKTNQDSEGLVKFIVEKETDQVLGVHIIGPNAGEMIASACLAVEYQASAEDIARTCHAHPTLSEAFKEAAMAAYDEPIHM</sequence>
<evidence type="ECO:0000313" key="2">
    <source>
        <dbReference type="Proteomes" id="UP001241377"/>
    </source>
</evidence>
<keyword evidence="2" id="KW-1185">Reference proteome</keyword>
<gene>
    <name evidence="1" type="ORF">QFC19_007480</name>
</gene>
<comment type="caution">
    <text evidence="1">The sequence shown here is derived from an EMBL/GenBank/DDBJ whole genome shotgun (WGS) entry which is preliminary data.</text>
</comment>
<reference evidence="1" key="1">
    <citation type="submission" date="2023-04" db="EMBL/GenBank/DDBJ databases">
        <title>Draft Genome sequencing of Naganishia species isolated from polar environments using Oxford Nanopore Technology.</title>
        <authorList>
            <person name="Leo P."/>
            <person name="Venkateswaran K."/>
        </authorList>
    </citation>
    <scope>NUCLEOTIDE SEQUENCE</scope>
    <source>
        <strain evidence="1">MNA-CCFEE 5261</strain>
    </source>
</reference>
<name>A0ACC2V904_9TREE</name>
<organism evidence="1 2">
    <name type="scientific">Naganishia cerealis</name>
    <dbReference type="NCBI Taxonomy" id="610337"/>
    <lineage>
        <taxon>Eukaryota</taxon>
        <taxon>Fungi</taxon>
        <taxon>Dikarya</taxon>
        <taxon>Basidiomycota</taxon>
        <taxon>Agaricomycotina</taxon>
        <taxon>Tremellomycetes</taxon>
        <taxon>Filobasidiales</taxon>
        <taxon>Filobasidiaceae</taxon>
        <taxon>Naganishia</taxon>
    </lineage>
</organism>
<proteinExistence type="predicted"/>